<dbReference type="GO" id="GO:0019877">
    <property type="term" value="P:diaminopimelate biosynthetic process"/>
    <property type="evidence" value="ECO:0007669"/>
    <property type="project" value="UniProtKB-KW"/>
</dbReference>
<keyword evidence="7" id="KW-0457">Lysine biosynthesis</keyword>
<feature type="domain" description="Dihydrodipicolinate reductase N-terminal" evidence="12">
    <location>
        <begin position="83"/>
        <end position="201"/>
    </location>
</feature>
<dbReference type="InterPro" id="IPR023940">
    <property type="entry name" value="DHDPR_bac"/>
</dbReference>
<keyword evidence="3" id="KW-0521">NADP</keyword>
<evidence type="ECO:0000259" key="12">
    <source>
        <dbReference type="Pfam" id="PF01113"/>
    </source>
</evidence>
<organism evidence="14">
    <name type="scientific">Pyramimonas obovata</name>
    <dbReference type="NCBI Taxonomy" id="1411642"/>
    <lineage>
        <taxon>Eukaryota</taxon>
        <taxon>Viridiplantae</taxon>
        <taxon>Chlorophyta</taxon>
        <taxon>Pyramimonadophyceae</taxon>
        <taxon>Pyramimonadales</taxon>
        <taxon>Pyramimonadaceae</taxon>
        <taxon>Pyramimonas</taxon>
        <taxon>Pyramimonas incertae sedis</taxon>
    </lineage>
</organism>
<comment type="similarity">
    <text evidence="1">Belongs to the DapB family.</text>
</comment>
<evidence type="ECO:0000256" key="11">
    <source>
        <dbReference type="ARBA" id="ARBA00049396"/>
    </source>
</evidence>
<evidence type="ECO:0000256" key="9">
    <source>
        <dbReference type="ARBA" id="ARBA00038983"/>
    </source>
</evidence>
<keyword evidence="6" id="KW-0520">NAD</keyword>
<keyword evidence="5" id="KW-0560">Oxidoreductase</keyword>
<dbReference type="InterPro" id="IPR011859">
    <property type="entry name" value="Dihydrodipicolinate_Rdtase_pln"/>
</dbReference>
<evidence type="ECO:0000256" key="8">
    <source>
        <dbReference type="ARBA" id="ARBA00037922"/>
    </source>
</evidence>
<accession>A0A7S0R098</accession>
<dbReference type="GO" id="GO:0070402">
    <property type="term" value="F:NADPH binding"/>
    <property type="evidence" value="ECO:0007669"/>
    <property type="project" value="InterPro"/>
</dbReference>
<evidence type="ECO:0000256" key="10">
    <source>
        <dbReference type="ARBA" id="ARBA00049080"/>
    </source>
</evidence>
<evidence type="ECO:0000256" key="4">
    <source>
        <dbReference type="ARBA" id="ARBA00022915"/>
    </source>
</evidence>
<proteinExistence type="inferred from homology"/>
<evidence type="ECO:0000256" key="7">
    <source>
        <dbReference type="ARBA" id="ARBA00023154"/>
    </source>
</evidence>
<gene>
    <name evidence="14" type="ORF">POBO1169_LOCUS7789</name>
</gene>
<dbReference type="Gene3D" id="3.40.50.720">
    <property type="entry name" value="NAD(P)-binding Rossmann-like Domain"/>
    <property type="match status" value="1"/>
</dbReference>
<dbReference type="FunFam" id="3.40.50.720:FF:000264">
    <property type="entry name" value="4-hydroxy-tetrahydrodipicolinate reductase 2 chloroplastic"/>
    <property type="match status" value="1"/>
</dbReference>
<dbReference type="EC" id="1.17.1.8" evidence="9"/>
<evidence type="ECO:0000256" key="2">
    <source>
        <dbReference type="ARBA" id="ARBA00022605"/>
    </source>
</evidence>
<evidence type="ECO:0000256" key="1">
    <source>
        <dbReference type="ARBA" id="ARBA00006642"/>
    </source>
</evidence>
<sequence>MSAILARAPCKITQTSRRGYTTRTTAAVAPPPLAARRSGSALAQRSSFAASKIGSSFVQTTRTHAPMRSSRMCVEASGDWVLMVNDVAGKMGTAVVEAAQAKGIKIAPYCLTGPKRDPITIGDVTVELFDTSFDRDEVMQRIKKEFPKLMVIDYTVPQCVNLNAELYIKHGIPFVMGTTGGDRDKLLADVKDAGLFAVIAPQMGKQVVAFQAAMKIMGDRFPGAFKGYTLKVTESHQSSKVDTSGTAKAIVASFKDMGIEFEESQIELVRDPKEQVERMHVPEEHLLGHAYHTYELTSPDGLVSFKFEHNVCGRSIYAQGTVDAALCLMSKIDSGSEQTLFNMIEVLESGDMR</sequence>
<comment type="pathway">
    <text evidence="8">Amino-acid biosynthesis; L-lysine biosynthesis via DAP pathway; (S)-tetrahydrodipicolinate from L-aspartate: step 4/4.</text>
</comment>
<dbReference type="Pfam" id="PF05173">
    <property type="entry name" value="DapB_C"/>
    <property type="match status" value="1"/>
</dbReference>
<dbReference type="Gene3D" id="3.30.360.10">
    <property type="entry name" value="Dihydrodipicolinate Reductase, domain 2"/>
    <property type="match status" value="1"/>
</dbReference>
<evidence type="ECO:0000313" key="14">
    <source>
        <dbReference type="EMBL" id="CAD8664432.1"/>
    </source>
</evidence>
<comment type="catalytic activity">
    <reaction evidence="10">
        <text>(S)-2,3,4,5-tetrahydrodipicolinate + NADP(+) + H2O = (2S,4S)-4-hydroxy-2,3,4,5-tetrahydrodipicolinate + NADPH + H(+)</text>
        <dbReference type="Rhea" id="RHEA:35331"/>
        <dbReference type="ChEBI" id="CHEBI:15377"/>
        <dbReference type="ChEBI" id="CHEBI:15378"/>
        <dbReference type="ChEBI" id="CHEBI:16845"/>
        <dbReference type="ChEBI" id="CHEBI:57783"/>
        <dbReference type="ChEBI" id="CHEBI:58349"/>
        <dbReference type="ChEBI" id="CHEBI:67139"/>
        <dbReference type="EC" id="1.17.1.8"/>
    </reaction>
</comment>
<dbReference type="Pfam" id="PF01113">
    <property type="entry name" value="DapB_N"/>
    <property type="match status" value="1"/>
</dbReference>
<dbReference type="GO" id="GO:0009570">
    <property type="term" value="C:chloroplast stroma"/>
    <property type="evidence" value="ECO:0007669"/>
    <property type="project" value="TreeGrafter"/>
</dbReference>
<evidence type="ECO:0000256" key="5">
    <source>
        <dbReference type="ARBA" id="ARBA00023002"/>
    </source>
</evidence>
<dbReference type="InterPro" id="IPR000846">
    <property type="entry name" value="DapB_N"/>
</dbReference>
<feature type="domain" description="Dihydrodipicolinate reductase C-terminal" evidence="13">
    <location>
        <begin position="208"/>
        <end position="347"/>
    </location>
</feature>
<dbReference type="InterPro" id="IPR022663">
    <property type="entry name" value="DapB_C"/>
</dbReference>
<protein>
    <recommendedName>
        <fullName evidence="9">4-hydroxy-tetrahydrodipicolinate reductase</fullName>
        <ecNumber evidence="9">1.17.1.8</ecNumber>
    </recommendedName>
</protein>
<keyword evidence="2" id="KW-0028">Amino-acid biosynthesis</keyword>
<dbReference type="NCBIfam" id="TIGR02130">
    <property type="entry name" value="dapB_plant"/>
    <property type="match status" value="1"/>
</dbReference>
<comment type="catalytic activity">
    <reaction evidence="11">
        <text>(S)-2,3,4,5-tetrahydrodipicolinate + NAD(+) + H2O = (2S,4S)-4-hydroxy-2,3,4,5-tetrahydrodipicolinate + NADH + H(+)</text>
        <dbReference type="Rhea" id="RHEA:35323"/>
        <dbReference type="ChEBI" id="CHEBI:15377"/>
        <dbReference type="ChEBI" id="CHEBI:15378"/>
        <dbReference type="ChEBI" id="CHEBI:16845"/>
        <dbReference type="ChEBI" id="CHEBI:57540"/>
        <dbReference type="ChEBI" id="CHEBI:57945"/>
        <dbReference type="ChEBI" id="CHEBI:67139"/>
        <dbReference type="EC" id="1.17.1.8"/>
    </reaction>
</comment>
<dbReference type="InterPro" id="IPR036291">
    <property type="entry name" value="NAD(P)-bd_dom_sf"/>
</dbReference>
<dbReference type="GO" id="GO:0009089">
    <property type="term" value="P:lysine biosynthetic process via diaminopimelate"/>
    <property type="evidence" value="ECO:0007669"/>
    <property type="project" value="InterPro"/>
</dbReference>
<evidence type="ECO:0000256" key="3">
    <source>
        <dbReference type="ARBA" id="ARBA00022857"/>
    </source>
</evidence>
<evidence type="ECO:0000256" key="6">
    <source>
        <dbReference type="ARBA" id="ARBA00023027"/>
    </source>
</evidence>
<dbReference type="PANTHER" id="PTHR20836:SF0">
    <property type="entry name" value="4-HYDROXY-TETRAHYDRODIPICOLINATE REDUCTASE 1, CHLOROPLASTIC-RELATED"/>
    <property type="match status" value="1"/>
</dbReference>
<name>A0A7S0R098_9CHLO</name>
<dbReference type="EMBL" id="HBFA01015146">
    <property type="protein sequence ID" value="CAD8664432.1"/>
    <property type="molecule type" value="Transcribed_RNA"/>
</dbReference>
<dbReference type="AlphaFoldDB" id="A0A7S0R098"/>
<dbReference type="PANTHER" id="PTHR20836">
    <property type="entry name" value="DIHYDRODIPICOLINATE REDUCTASE"/>
    <property type="match status" value="1"/>
</dbReference>
<dbReference type="GO" id="GO:0008839">
    <property type="term" value="F:4-hydroxy-tetrahydrodipicolinate reductase"/>
    <property type="evidence" value="ECO:0007669"/>
    <property type="project" value="UniProtKB-EC"/>
</dbReference>
<evidence type="ECO:0000259" key="13">
    <source>
        <dbReference type="Pfam" id="PF05173"/>
    </source>
</evidence>
<keyword evidence="4" id="KW-0220">Diaminopimelate biosynthesis</keyword>
<dbReference type="SUPFAM" id="SSF51735">
    <property type="entry name" value="NAD(P)-binding Rossmann-fold domains"/>
    <property type="match status" value="1"/>
</dbReference>
<reference evidence="14" key="1">
    <citation type="submission" date="2021-01" db="EMBL/GenBank/DDBJ databases">
        <authorList>
            <person name="Corre E."/>
            <person name="Pelletier E."/>
            <person name="Niang G."/>
            <person name="Scheremetjew M."/>
            <person name="Finn R."/>
            <person name="Kale V."/>
            <person name="Holt S."/>
            <person name="Cochrane G."/>
            <person name="Meng A."/>
            <person name="Brown T."/>
            <person name="Cohen L."/>
        </authorList>
    </citation>
    <scope>NUCLEOTIDE SEQUENCE</scope>
    <source>
        <strain evidence="14">CCMP722</strain>
    </source>
</reference>